<sequence length="200" mass="22576">MVGHVSMEVAKTVLEVADVTWTAVETCHHHHHHDYETASLPQGIKEKGVFDIESLSSENQRLRQLLEKNLNLLQQISSSPTLLHNCPSDLHDRILSTVNSKSFLNEFDNLRQKSTRSFSFDEPSGDDLEKAEVLINVDNEEPSWWVWVSDEISPSNIEEKSGIDNENYVIVSEEHVVDGVATSLIKMVKGKGKNVISRPF</sequence>
<dbReference type="Proteomes" id="UP001632038">
    <property type="component" value="Unassembled WGS sequence"/>
</dbReference>
<dbReference type="EMBL" id="JAVIJP010000013">
    <property type="protein sequence ID" value="KAL3646325.1"/>
    <property type="molecule type" value="Genomic_DNA"/>
</dbReference>
<name>A0ABD3DVP6_9LAMI</name>
<organism evidence="1 2">
    <name type="scientific">Castilleja foliolosa</name>
    <dbReference type="NCBI Taxonomy" id="1961234"/>
    <lineage>
        <taxon>Eukaryota</taxon>
        <taxon>Viridiplantae</taxon>
        <taxon>Streptophyta</taxon>
        <taxon>Embryophyta</taxon>
        <taxon>Tracheophyta</taxon>
        <taxon>Spermatophyta</taxon>
        <taxon>Magnoliopsida</taxon>
        <taxon>eudicotyledons</taxon>
        <taxon>Gunneridae</taxon>
        <taxon>Pentapetalae</taxon>
        <taxon>asterids</taxon>
        <taxon>lamiids</taxon>
        <taxon>Lamiales</taxon>
        <taxon>Orobanchaceae</taxon>
        <taxon>Pedicularideae</taxon>
        <taxon>Castillejinae</taxon>
        <taxon>Castilleja</taxon>
    </lineage>
</organism>
<dbReference type="AlphaFoldDB" id="A0ABD3DVP6"/>
<accession>A0ABD3DVP6</accession>
<proteinExistence type="predicted"/>
<evidence type="ECO:0000313" key="1">
    <source>
        <dbReference type="EMBL" id="KAL3646325.1"/>
    </source>
</evidence>
<evidence type="ECO:0000313" key="2">
    <source>
        <dbReference type="Proteomes" id="UP001632038"/>
    </source>
</evidence>
<keyword evidence="2" id="KW-1185">Reference proteome</keyword>
<reference evidence="2" key="1">
    <citation type="journal article" date="2024" name="IScience">
        <title>Strigolactones Initiate the Formation of Haustorium-like Structures in Castilleja.</title>
        <authorList>
            <person name="Buerger M."/>
            <person name="Peterson D."/>
            <person name="Chory J."/>
        </authorList>
    </citation>
    <scope>NUCLEOTIDE SEQUENCE [LARGE SCALE GENOMIC DNA]</scope>
</reference>
<dbReference type="PANTHER" id="PTHR33874">
    <property type="entry name" value="RING FINGER PROTEIN"/>
    <property type="match status" value="1"/>
</dbReference>
<gene>
    <name evidence="1" type="ORF">CASFOL_011505</name>
</gene>
<dbReference type="PANTHER" id="PTHR33874:SF4">
    <property type="entry name" value="EXPRESSED PROTEIN"/>
    <property type="match status" value="1"/>
</dbReference>
<protein>
    <submittedName>
        <fullName evidence="1">Uncharacterized protein</fullName>
    </submittedName>
</protein>
<comment type="caution">
    <text evidence="1">The sequence shown here is derived from an EMBL/GenBank/DDBJ whole genome shotgun (WGS) entry which is preliminary data.</text>
</comment>